<comment type="caution">
    <text evidence="1">The sequence shown here is derived from an EMBL/GenBank/DDBJ whole genome shotgun (WGS) entry which is preliminary data.</text>
</comment>
<dbReference type="Proteomes" id="UP000029999">
    <property type="component" value="Unassembled WGS sequence"/>
</dbReference>
<reference evidence="1 2" key="1">
    <citation type="submission" date="2014-09" db="EMBL/GenBank/DDBJ databases">
        <authorList>
            <person name="Grob C."/>
            <person name="Taubert M."/>
            <person name="Howat A.M."/>
            <person name="Burns O.J."/>
            <person name="Dixon J.L."/>
            <person name="Chen Y."/>
            <person name="Murrell J.C."/>
        </authorList>
    </citation>
    <scope>NUCLEOTIDE SEQUENCE [LARGE SCALE GENOMIC DNA]</scope>
    <source>
        <strain evidence="1">L4</strain>
    </source>
</reference>
<dbReference type="EMBL" id="JRQD01000001">
    <property type="protein sequence ID" value="KGM07718.1"/>
    <property type="molecule type" value="Genomic_DNA"/>
</dbReference>
<protein>
    <submittedName>
        <fullName evidence="1">Uncharacterized protein</fullName>
    </submittedName>
</protein>
<proteinExistence type="predicted"/>
<gene>
    <name evidence="1" type="ORF">LP43_0134</name>
</gene>
<dbReference type="AlphaFoldDB" id="A0A0A0BGT3"/>
<dbReference type="RefSeq" id="WP_008290457.1">
    <property type="nucleotide sequence ID" value="NZ_JRQD01000001.1"/>
</dbReference>
<organism evidence="1 2">
    <name type="scientific">Methylophaga thiooxydans</name>
    <dbReference type="NCBI Taxonomy" id="392484"/>
    <lineage>
        <taxon>Bacteria</taxon>
        <taxon>Pseudomonadati</taxon>
        <taxon>Pseudomonadota</taxon>
        <taxon>Gammaproteobacteria</taxon>
        <taxon>Thiotrichales</taxon>
        <taxon>Piscirickettsiaceae</taxon>
        <taxon>Methylophaga</taxon>
    </lineage>
</organism>
<accession>A0A0A0BGT3</accession>
<evidence type="ECO:0000313" key="2">
    <source>
        <dbReference type="Proteomes" id="UP000029999"/>
    </source>
</evidence>
<name>A0A0A0BGT3_9GAMM</name>
<sequence length="122" mass="13908">MTNQFDNFVEGVISKGINEVLPRNLKDYWLGYLLTQVNKLDNDESGSDLESLVAAVLLILKAKKGKTRKELSDDELMEFVSQYCTELQLEAVHRNTEFNISAATKDDIFSNRDVEISKKKFS</sequence>
<evidence type="ECO:0000313" key="1">
    <source>
        <dbReference type="EMBL" id="KGM07718.1"/>
    </source>
</evidence>